<proteinExistence type="inferred from homology"/>
<reference evidence="5 6" key="1">
    <citation type="submission" date="2014-04" db="EMBL/GenBank/DDBJ databases">
        <title>Genome assembly of Hyalangium minutum DSM 14724.</title>
        <authorList>
            <person name="Sharma G."/>
            <person name="Subramanian S."/>
        </authorList>
    </citation>
    <scope>NUCLEOTIDE SEQUENCE [LARGE SCALE GENOMIC DNA]</scope>
    <source>
        <strain evidence="5 6">DSM 14724</strain>
    </source>
</reference>
<evidence type="ECO:0000256" key="2">
    <source>
        <dbReference type="ARBA" id="ARBA00022630"/>
    </source>
</evidence>
<sequence>MRVPVELSRCARFLNPGPTTLITSAAGGRTNVMTAAWVMAVDFTPPKLAAVIAEGTLTRELVDASGEFVVALPTLAMIDTVYAVGHCSGRDVDKFATYGLQTASGSIVRAPLVEGCVAWLECRVLPEPGPQQRYDLFVAEIVAAWVDDEVYVEGEWRFTRDEHRMVHHTARGVFFATGQRVEAGRRS</sequence>
<dbReference type="GO" id="GO:0010181">
    <property type="term" value="F:FMN binding"/>
    <property type="evidence" value="ECO:0007669"/>
    <property type="project" value="InterPro"/>
</dbReference>
<feature type="domain" description="Flavin reductase like" evidence="4">
    <location>
        <begin position="12"/>
        <end position="158"/>
    </location>
</feature>
<dbReference type="SUPFAM" id="SSF50475">
    <property type="entry name" value="FMN-binding split barrel"/>
    <property type="match status" value="1"/>
</dbReference>
<organism evidence="5 6">
    <name type="scientific">Hyalangium minutum</name>
    <dbReference type="NCBI Taxonomy" id="394096"/>
    <lineage>
        <taxon>Bacteria</taxon>
        <taxon>Pseudomonadati</taxon>
        <taxon>Myxococcota</taxon>
        <taxon>Myxococcia</taxon>
        <taxon>Myxococcales</taxon>
        <taxon>Cystobacterineae</taxon>
        <taxon>Archangiaceae</taxon>
        <taxon>Hyalangium</taxon>
    </lineage>
</organism>
<keyword evidence="2" id="KW-0285">Flavoprotein</keyword>
<evidence type="ECO:0000256" key="1">
    <source>
        <dbReference type="ARBA" id="ARBA00001917"/>
    </source>
</evidence>
<dbReference type="PATRIC" id="fig|394096.3.peg.1625"/>
<dbReference type="InterPro" id="IPR002563">
    <property type="entry name" value="Flavin_Rdtase-like_dom"/>
</dbReference>
<evidence type="ECO:0000256" key="3">
    <source>
        <dbReference type="ARBA" id="ARBA00038054"/>
    </source>
</evidence>
<dbReference type="OrthoDB" id="9794638at2"/>
<comment type="cofactor">
    <cofactor evidence="1">
        <name>FMN</name>
        <dbReference type="ChEBI" id="CHEBI:58210"/>
    </cofactor>
</comment>
<protein>
    <submittedName>
        <fullName evidence="5">NAD(P)H-flavin oxidoreductase</fullName>
    </submittedName>
</protein>
<dbReference type="SMART" id="SM00903">
    <property type="entry name" value="Flavin_Reduct"/>
    <property type="match status" value="1"/>
</dbReference>
<dbReference type="AlphaFoldDB" id="A0A085WQY8"/>
<dbReference type="InterPro" id="IPR052174">
    <property type="entry name" value="Flavoredoxin"/>
</dbReference>
<dbReference type="Proteomes" id="UP000028725">
    <property type="component" value="Unassembled WGS sequence"/>
</dbReference>
<dbReference type="PANTHER" id="PTHR43567:SF1">
    <property type="entry name" value="FLAVOREDOXIN"/>
    <property type="match status" value="1"/>
</dbReference>
<keyword evidence="6" id="KW-1185">Reference proteome</keyword>
<evidence type="ECO:0000259" key="4">
    <source>
        <dbReference type="SMART" id="SM00903"/>
    </source>
</evidence>
<comment type="similarity">
    <text evidence="3">Belongs to the flavoredoxin family.</text>
</comment>
<dbReference type="InterPro" id="IPR012349">
    <property type="entry name" value="Split_barrel_FMN-bd"/>
</dbReference>
<dbReference type="GO" id="GO:0016646">
    <property type="term" value="F:oxidoreductase activity, acting on the CH-NH group of donors, NAD or NADP as acceptor"/>
    <property type="evidence" value="ECO:0007669"/>
    <property type="project" value="UniProtKB-ARBA"/>
</dbReference>
<dbReference type="EMBL" id="JMCB01000003">
    <property type="protein sequence ID" value="KFE70101.1"/>
    <property type="molecule type" value="Genomic_DNA"/>
</dbReference>
<dbReference type="STRING" id="394096.DB31_5143"/>
<dbReference type="RefSeq" id="WP_044184742.1">
    <property type="nucleotide sequence ID" value="NZ_JMCB01000003.1"/>
</dbReference>
<evidence type="ECO:0000313" key="6">
    <source>
        <dbReference type="Proteomes" id="UP000028725"/>
    </source>
</evidence>
<dbReference type="PANTHER" id="PTHR43567">
    <property type="entry name" value="FLAVOREDOXIN-RELATED-RELATED"/>
    <property type="match status" value="1"/>
</dbReference>
<accession>A0A085WQY8</accession>
<comment type="caution">
    <text evidence="5">The sequence shown here is derived from an EMBL/GenBank/DDBJ whole genome shotgun (WGS) entry which is preliminary data.</text>
</comment>
<gene>
    <name evidence="5" type="ORF">DB31_5143</name>
</gene>
<dbReference type="Pfam" id="PF01613">
    <property type="entry name" value="Flavin_Reduct"/>
    <property type="match status" value="1"/>
</dbReference>
<dbReference type="Gene3D" id="2.30.110.10">
    <property type="entry name" value="Electron Transport, Fmn-binding Protein, Chain A"/>
    <property type="match status" value="1"/>
</dbReference>
<name>A0A085WQY8_9BACT</name>
<evidence type="ECO:0000313" key="5">
    <source>
        <dbReference type="EMBL" id="KFE70101.1"/>
    </source>
</evidence>